<comment type="caution">
    <text evidence="3">The sequence shown here is derived from an EMBL/GenBank/DDBJ whole genome shotgun (WGS) entry which is preliminary data.</text>
</comment>
<dbReference type="InterPro" id="IPR036875">
    <property type="entry name" value="Znf_CCHC_sf"/>
</dbReference>
<keyword evidence="4" id="KW-1185">Reference proteome</keyword>
<evidence type="ECO:0000313" key="4">
    <source>
        <dbReference type="Proteomes" id="UP000585474"/>
    </source>
</evidence>
<reference evidence="4" key="1">
    <citation type="submission" date="2019-07" db="EMBL/GenBank/DDBJ databases">
        <title>De Novo Assembly of kiwifruit Actinidia rufa.</title>
        <authorList>
            <person name="Sugita-Konishi S."/>
            <person name="Sato K."/>
            <person name="Mori E."/>
            <person name="Abe Y."/>
            <person name="Kisaki G."/>
            <person name="Hamano K."/>
            <person name="Suezawa K."/>
            <person name="Otani M."/>
            <person name="Fukuda T."/>
            <person name="Manabe T."/>
            <person name="Gomi K."/>
            <person name="Tabuchi M."/>
            <person name="Akimitsu K."/>
            <person name="Kataoka I."/>
        </authorList>
    </citation>
    <scope>NUCLEOTIDE SEQUENCE [LARGE SCALE GENOMIC DNA]</scope>
    <source>
        <strain evidence="4">cv. Fuchu</strain>
    </source>
</reference>
<evidence type="ECO:0000259" key="2">
    <source>
        <dbReference type="PROSITE" id="PS50158"/>
    </source>
</evidence>
<keyword evidence="1" id="KW-0862">Zinc</keyword>
<accession>A0A7J0DJR7</accession>
<evidence type="ECO:0000313" key="3">
    <source>
        <dbReference type="EMBL" id="GFS36635.1"/>
    </source>
</evidence>
<feature type="domain" description="CCHC-type" evidence="2">
    <location>
        <begin position="226"/>
        <end position="241"/>
    </location>
</feature>
<dbReference type="GO" id="GO:0008270">
    <property type="term" value="F:zinc ion binding"/>
    <property type="evidence" value="ECO:0007669"/>
    <property type="project" value="UniProtKB-KW"/>
</dbReference>
<dbReference type="AlphaFoldDB" id="A0A7J0DJR7"/>
<dbReference type="Proteomes" id="UP000585474">
    <property type="component" value="Unassembled WGS sequence"/>
</dbReference>
<dbReference type="EMBL" id="BJWL01000258">
    <property type="protein sequence ID" value="GFS36635.1"/>
    <property type="molecule type" value="Genomic_DNA"/>
</dbReference>
<dbReference type="SUPFAM" id="SSF57756">
    <property type="entry name" value="Retrovirus zinc finger-like domains"/>
    <property type="match status" value="1"/>
</dbReference>
<dbReference type="Gene3D" id="4.10.60.10">
    <property type="entry name" value="Zinc finger, CCHC-type"/>
    <property type="match status" value="1"/>
</dbReference>
<protein>
    <recommendedName>
        <fullName evidence="2">CCHC-type domain-containing protein</fullName>
    </recommendedName>
</protein>
<dbReference type="InterPro" id="IPR001878">
    <property type="entry name" value="Znf_CCHC"/>
</dbReference>
<gene>
    <name evidence="3" type="ORF">Acr_00g0047100</name>
</gene>
<sequence>MATPKVACPFERPQASILDIAHNVVDLESHERHDPYYKAVDITKRMRVDIPDFDERIDPQVYSNWLATLETYFDWTTHLYLVVEEAAIEAQVLAIRLSRKHDTIEYMNIFEELKGQGHHGASSPSQPGKPQEAGLRRFQTEKPLLLPHTPNRGLSLRSHTRRTCSNPLPGHSLIRHGRQPLENLMTIVNLSDQHLRDQVLRTTLLQIFKNIFSMDDDRKKDKKETCFKCGVKGHTAWQCPKRNLLVDAEAEEAPEIEDNDTADFFDDIGKINVDDLEEAEEDTSFV</sequence>
<dbReference type="GO" id="GO:0003676">
    <property type="term" value="F:nucleic acid binding"/>
    <property type="evidence" value="ECO:0007669"/>
    <property type="project" value="InterPro"/>
</dbReference>
<dbReference type="SMART" id="SM00343">
    <property type="entry name" value="ZnF_C2HC"/>
    <property type="match status" value="1"/>
</dbReference>
<keyword evidence="1" id="KW-0479">Metal-binding</keyword>
<keyword evidence="1" id="KW-0863">Zinc-finger</keyword>
<dbReference type="PROSITE" id="PS50158">
    <property type="entry name" value="ZF_CCHC"/>
    <property type="match status" value="1"/>
</dbReference>
<evidence type="ECO:0000256" key="1">
    <source>
        <dbReference type="PROSITE-ProRule" id="PRU00047"/>
    </source>
</evidence>
<name>A0A7J0DJR7_9ERIC</name>
<organism evidence="3 4">
    <name type="scientific">Actinidia rufa</name>
    <dbReference type="NCBI Taxonomy" id="165716"/>
    <lineage>
        <taxon>Eukaryota</taxon>
        <taxon>Viridiplantae</taxon>
        <taxon>Streptophyta</taxon>
        <taxon>Embryophyta</taxon>
        <taxon>Tracheophyta</taxon>
        <taxon>Spermatophyta</taxon>
        <taxon>Magnoliopsida</taxon>
        <taxon>eudicotyledons</taxon>
        <taxon>Gunneridae</taxon>
        <taxon>Pentapetalae</taxon>
        <taxon>asterids</taxon>
        <taxon>Ericales</taxon>
        <taxon>Actinidiaceae</taxon>
        <taxon>Actinidia</taxon>
    </lineage>
</organism>
<proteinExistence type="predicted"/>